<dbReference type="HOGENOM" id="CLU_083466_1_0_1"/>
<evidence type="ECO:0000256" key="3">
    <source>
        <dbReference type="RuleBase" id="RU367036"/>
    </source>
</evidence>
<name>J3JW54_DENPD</name>
<reference evidence="6" key="3">
    <citation type="submission" date="2024-08" db="UniProtKB">
        <authorList>
            <consortium name="EnsemblMetazoa"/>
        </authorList>
    </citation>
    <scope>IDENTIFICATION</scope>
</reference>
<evidence type="ECO:0000313" key="6">
    <source>
        <dbReference type="EnsemblMetazoa" id="XP_019767568.1"/>
    </source>
</evidence>
<gene>
    <name evidence="6" type="primary">109542687</name>
</gene>
<protein>
    <recommendedName>
        <fullName evidence="3">Gamma-glutamylcyclotransferase family protein</fullName>
    </recommendedName>
</protein>
<dbReference type="GO" id="GO:0005829">
    <property type="term" value="C:cytosol"/>
    <property type="evidence" value="ECO:0007669"/>
    <property type="project" value="TreeGrafter"/>
</dbReference>
<dbReference type="AlphaFoldDB" id="J3JW54"/>
<keyword evidence="7" id="KW-1185">Reference proteome</keyword>
<dbReference type="OrthoDB" id="113620at2759"/>
<proteinExistence type="evidence at transcript level"/>
<evidence type="ECO:0000256" key="2">
    <source>
        <dbReference type="PIRSR" id="PIRSR639126-1"/>
    </source>
</evidence>
<dbReference type="PANTHER" id="PTHR12510">
    <property type="entry name" value="TROPONIN C-AKIN-1 PROTEIN"/>
    <property type="match status" value="1"/>
</dbReference>
<dbReference type="PANTHER" id="PTHR12510:SF4">
    <property type="entry name" value="GAMMA-GLUTAMYLAMINECYCLOTRANSFERASE"/>
    <property type="match status" value="1"/>
</dbReference>
<feature type="domain" description="Gamma-glutamylcyclotransferase AIG2-like" evidence="4">
    <location>
        <begin position="9"/>
        <end position="124"/>
    </location>
</feature>
<feature type="active site" description="Proton acceptor" evidence="2">
    <location>
        <position position="87"/>
    </location>
</feature>
<organism evidence="5">
    <name type="scientific">Dendroctonus ponderosae</name>
    <name type="common">Mountain pine beetle</name>
    <dbReference type="NCBI Taxonomy" id="77166"/>
    <lineage>
        <taxon>Eukaryota</taxon>
        <taxon>Metazoa</taxon>
        <taxon>Ecdysozoa</taxon>
        <taxon>Arthropoda</taxon>
        <taxon>Hexapoda</taxon>
        <taxon>Insecta</taxon>
        <taxon>Pterygota</taxon>
        <taxon>Neoptera</taxon>
        <taxon>Endopterygota</taxon>
        <taxon>Coleoptera</taxon>
        <taxon>Polyphaga</taxon>
        <taxon>Cucujiformia</taxon>
        <taxon>Curculionidae</taxon>
        <taxon>Scolytinae</taxon>
        <taxon>Dendroctonus</taxon>
    </lineage>
</organism>
<accession>J3JW54</accession>
<dbReference type="EnsemblMetazoa" id="XM_019912011.1">
    <property type="protein sequence ID" value="XP_019767570.1"/>
    <property type="gene ID" value="LOC109542687"/>
</dbReference>
<evidence type="ECO:0000313" key="5">
    <source>
        <dbReference type="EMBL" id="AEE62434.1"/>
    </source>
</evidence>
<dbReference type="Proteomes" id="UP000019118">
    <property type="component" value="Unassembled WGS sequence"/>
</dbReference>
<reference evidence="5" key="1">
    <citation type="journal article" date="2012" name="Insect Biochem. Mol. Biol.">
        <title>Transcriptome and full-length cDNA resources for the mountain pine beetle, Dendroctonus ponderosae Hopkins, a major insect pest of pine forests.</title>
        <authorList>
            <person name="Keeling C.I."/>
            <person name="Henderson H."/>
            <person name="Li M."/>
            <person name="Yuen M."/>
            <person name="Clark E.L."/>
            <person name="Fraser J.D."/>
            <person name="Huber D.P."/>
            <person name="Liao N.Y."/>
            <person name="Roderick Docking T."/>
            <person name="Birol I."/>
            <person name="Chan S.K."/>
            <person name="Taylor G.A."/>
            <person name="Palmquist D."/>
            <person name="Jones S.J."/>
            <person name="Bohlmann J."/>
        </authorList>
    </citation>
    <scope>NUCLEOTIDE SEQUENCE</scope>
    <source>
        <tissue evidence="5">Whole emerged adults</tissue>
    </source>
</reference>
<dbReference type="Pfam" id="PF06094">
    <property type="entry name" value="GGACT"/>
    <property type="match status" value="1"/>
</dbReference>
<dbReference type="InterPro" id="IPR013024">
    <property type="entry name" value="GGCT-like"/>
</dbReference>
<evidence type="ECO:0000256" key="1">
    <source>
        <dbReference type="ARBA" id="ARBA00008861"/>
    </source>
</evidence>
<dbReference type="GO" id="GO:0061929">
    <property type="term" value="F:gamma-glutamylaminecyclotransferase activity"/>
    <property type="evidence" value="ECO:0007669"/>
    <property type="project" value="InterPro"/>
</dbReference>
<evidence type="ECO:0000259" key="4">
    <source>
        <dbReference type="Pfam" id="PF06094"/>
    </source>
</evidence>
<dbReference type="SUPFAM" id="SSF110857">
    <property type="entry name" value="Gamma-glutamyl cyclotransferase-like"/>
    <property type="match status" value="1"/>
</dbReference>
<dbReference type="InterPro" id="IPR036568">
    <property type="entry name" value="GGCT-like_sf"/>
</dbReference>
<sequence>MTARVLHKVFVYGTLKRGEPNHHWFAKSPEGHHQFLYRGHTKEKFPLIIATDYNVPFLLYAPGKGHRVQGEVYEVDDAVLKNLDILEDHPSFYRREEFEVERDDGREPKSDRVWIYSIREFRKELLNKPCLESYSDQGSHGLRYVERYLRDRSFDIRTAVLDQ</sequence>
<dbReference type="EnsemblMetazoa" id="XM_019912010.1">
    <property type="protein sequence ID" value="XP_019767569.1"/>
    <property type="gene ID" value="LOC109542687"/>
</dbReference>
<reference evidence="7" key="2">
    <citation type="journal article" date="2013" name="Genome Biol.">
        <title>Draft genome of the mountain pine beetle, Dendroctonus ponderosae Hopkins, a major forest pest.</title>
        <authorList>
            <person name="Keeling C.I."/>
            <person name="Yuen M.M."/>
            <person name="Liao N.Y."/>
            <person name="Docking T.R."/>
            <person name="Chan S.K."/>
            <person name="Taylor G.A."/>
            <person name="Palmquist D.L."/>
            <person name="Jackman S.D."/>
            <person name="Nguyen A."/>
            <person name="Li M."/>
            <person name="Henderson H."/>
            <person name="Janes J.K."/>
            <person name="Zhao Y."/>
            <person name="Pandoh P."/>
            <person name="Moore R."/>
            <person name="Sperling F.A."/>
            <person name="Huber D.P."/>
            <person name="Birol I."/>
            <person name="Jones S.J."/>
            <person name="Bohlmann J."/>
        </authorList>
    </citation>
    <scope>NUCLEOTIDE SEQUENCE</scope>
</reference>
<evidence type="ECO:0000313" key="7">
    <source>
        <dbReference type="Proteomes" id="UP000019118"/>
    </source>
</evidence>
<dbReference type="InterPro" id="IPR039126">
    <property type="entry name" value="GGACT"/>
</dbReference>
<dbReference type="Gene3D" id="3.10.490.10">
    <property type="entry name" value="Gamma-glutamyl cyclotransferase-like"/>
    <property type="match status" value="1"/>
</dbReference>
<dbReference type="InterPro" id="IPR009288">
    <property type="entry name" value="AIG2-like_dom"/>
</dbReference>
<dbReference type="EMBL" id="BT127472">
    <property type="protein sequence ID" value="AEE62434.1"/>
    <property type="molecule type" value="mRNA"/>
</dbReference>
<dbReference type="CDD" id="cd06661">
    <property type="entry name" value="GGCT_like"/>
    <property type="match status" value="1"/>
</dbReference>
<comment type="similarity">
    <text evidence="1 3">Belongs to the gamma-glutamylcyclotransferase family.</text>
</comment>
<dbReference type="EnsemblMetazoa" id="XM_019912009.1">
    <property type="protein sequence ID" value="XP_019767568.1"/>
    <property type="gene ID" value="LOC109542687"/>
</dbReference>